<dbReference type="EMBL" id="BSDP01000001">
    <property type="protein sequence ID" value="GLI26412.1"/>
    <property type="molecule type" value="Genomic_DNA"/>
</dbReference>
<dbReference type="FunFam" id="1.10.10.10:FF:000001">
    <property type="entry name" value="LysR family transcriptional regulator"/>
    <property type="match status" value="1"/>
</dbReference>
<dbReference type="Proteomes" id="UP001144396">
    <property type="component" value="Unassembled WGS sequence"/>
</dbReference>
<accession>A0A9W6CU40</accession>
<evidence type="ECO:0000313" key="6">
    <source>
        <dbReference type="EMBL" id="GLI26412.1"/>
    </source>
</evidence>
<dbReference type="RefSeq" id="WP_281882411.1">
    <property type="nucleotide sequence ID" value="NZ_BSDP01000001.1"/>
</dbReference>
<comment type="caution">
    <text evidence="6">The sequence shown here is derived from an EMBL/GenBank/DDBJ whole genome shotgun (WGS) entry which is preliminary data.</text>
</comment>
<feature type="domain" description="HTH lysR-type" evidence="5">
    <location>
        <begin position="1"/>
        <end position="62"/>
    </location>
</feature>
<name>A0A9W6CU40_9MICO</name>
<evidence type="ECO:0000256" key="1">
    <source>
        <dbReference type="ARBA" id="ARBA00009437"/>
    </source>
</evidence>
<dbReference type="InterPro" id="IPR036390">
    <property type="entry name" value="WH_DNA-bd_sf"/>
</dbReference>
<comment type="similarity">
    <text evidence="1">Belongs to the LysR transcriptional regulatory family.</text>
</comment>
<proteinExistence type="inferred from homology"/>
<protein>
    <submittedName>
        <fullName evidence="6">LysR family transcriptional regulator</fullName>
    </submittedName>
</protein>
<dbReference type="PROSITE" id="PS50931">
    <property type="entry name" value="HTH_LYSR"/>
    <property type="match status" value="1"/>
</dbReference>
<evidence type="ECO:0000256" key="4">
    <source>
        <dbReference type="ARBA" id="ARBA00023163"/>
    </source>
</evidence>
<sequence length="307" mass="32515">MDLKQLQRFVAVAHARSFTLAADELEMSQPALSQSIASLERELGRTLLERNKKVPGAGVQLTPAGATLLADAVEILAAVERAASRVRRAADGARTQSVVIGFSPGTPRRFVDAALAPAGASDTLNTVALQLEWGLEQDALERGVADLALLQYPSGARLQGYDLTALGTFATVALLPASHRLAGRSSITLRELGGEPILDPGFETGPPGFRAFWLGLPRPADAPLGEIVGPPNRTIEEMYSFVAAGRGMALTSAIVPLQYQRNDVVAVEVSDLPPVEVGLAKRADDRREFVARLLAAIVADPRVADDA</sequence>
<dbReference type="Gene3D" id="3.40.190.10">
    <property type="entry name" value="Periplasmic binding protein-like II"/>
    <property type="match status" value="2"/>
</dbReference>
<evidence type="ECO:0000256" key="2">
    <source>
        <dbReference type="ARBA" id="ARBA00023015"/>
    </source>
</evidence>
<dbReference type="InterPro" id="IPR005119">
    <property type="entry name" value="LysR_subst-bd"/>
</dbReference>
<dbReference type="Gene3D" id="1.10.10.10">
    <property type="entry name" value="Winged helix-like DNA-binding domain superfamily/Winged helix DNA-binding domain"/>
    <property type="match status" value="1"/>
</dbReference>
<keyword evidence="4" id="KW-0804">Transcription</keyword>
<gene>
    <name evidence="6" type="primary">hcaR</name>
    <name evidence="6" type="ORF">ARHIZOSPH14_06540</name>
</gene>
<organism evidence="6 7">
    <name type="scientific">Agromyces rhizosphaerae</name>
    <dbReference type="NCBI Taxonomy" id="88374"/>
    <lineage>
        <taxon>Bacteria</taxon>
        <taxon>Bacillati</taxon>
        <taxon>Actinomycetota</taxon>
        <taxon>Actinomycetes</taxon>
        <taxon>Micrococcales</taxon>
        <taxon>Microbacteriaceae</taxon>
        <taxon>Agromyces</taxon>
    </lineage>
</organism>
<evidence type="ECO:0000313" key="7">
    <source>
        <dbReference type="Proteomes" id="UP001144396"/>
    </source>
</evidence>
<evidence type="ECO:0000256" key="3">
    <source>
        <dbReference type="ARBA" id="ARBA00023125"/>
    </source>
</evidence>
<dbReference type="InterPro" id="IPR036388">
    <property type="entry name" value="WH-like_DNA-bd_sf"/>
</dbReference>
<dbReference type="SUPFAM" id="SSF53850">
    <property type="entry name" value="Periplasmic binding protein-like II"/>
    <property type="match status" value="1"/>
</dbReference>
<dbReference type="GO" id="GO:0003677">
    <property type="term" value="F:DNA binding"/>
    <property type="evidence" value="ECO:0007669"/>
    <property type="project" value="UniProtKB-KW"/>
</dbReference>
<keyword evidence="3" id="KW-0238">DNA-binding</keyword>
<dbReference type="AlphaFoldDB" id="A0A9W6CU40"/>
<dbReference type="PANTHER" id="PTHR30346:SF0">
    <property type="entry name" value="HCA OPERON TRANSCRIPTIONAL ACTIVATOR HCAR"/>
    <property type="match status" value="1"/>
</dbReference>
<dbReference type="InterPro" id="IPR000847">
    <property type="entry name" value="LysR_HTH_N"/>
</dbReference>
<dbReference type="PRINTS" id="PR00039">
    <property type="entry name" value="HTHLYSR"/>
</dbReference>
<dbReference type="Pfam" id="PF03466">
    <property type="entry name" value="LysR_substrate"/>
    <property type="match status" value="1"/>
</dbReference>
<evidence type="ECO:0000259" key="5">
    <source>
        <dbReference type="PROSITE" id="PS50931"/>
    </source>
</evidence>
<dbReference type="GO" id="GO:0003700">
    <property type="term" value="F:DNA-binding transcription factor activity"/>
    <property type="evidence" value="ECO:0007669"/>
    <property type="project" value="InterPro"/>
</dbReference>
<dbReference type="PANTHER" id="PTHR30346">
    <property type="entry name" value="TRANSCRIPTIONAL DUAL REGULATOR HCAR-RELATED"/>
    <property type="match status" value="1"/>
</dbReference>
<dbReference type="GO" id="GO:0032993">
    <property type="term" value="C:protein-DNA complex"/>
    <property type="evidence" value="ECO:0007669"/>
    <property type="project" value="TreeGrafter"/>
</dbReference>
<dbReference type="Pfam" id="PF00126">
    <property type="entry name" value="HTH_1"/>
    <property type="match status" value="1"/>
</dbReference>
<reference evidence="6" key="1">
    <citation type="submission" date="2022-12" db="EMBL/GenBank/DDBJ databases">
        <title>Reference genome sequencing for broad-spectrum identification of bacterial and archaeal isolates by mass spectrometry.</title>
        <authorList>
            <person name="Sekiguchi Y."/>
            <person name="Tourlousse D.M."/>
        </authorList>
    </citation>
    <scope>NUCLEOTIDE SEQUENCE</scope>
    <source>
        <strain evidence="6">14</strain>
    </source>
</reference>
<keyword evidence="7" id="KW-1185">Reference proteome</keyword>
<dbReference type="SUPFAM" id="SSF46785">
    <property type="entry name" value="Winged helix' DNA-binding domain"/>
    <property type="match status" value="1"/>
</dbReference>
<keyword evidence="2" id="KW-0805">Transcription regulation</keyword>